<keyword evidence="1" id="KW-1133">Transmembrane helix</keyword>
<reference evidence="2 3" key="1">
    <citation type="journal article" date="2017" name="Nat. Commun.">
        <title>Genome assembly with in vitro proximity ligation data and whole-genome triplication in lettuce.</title>
        <authorList>
            <person name="Reyes-Chin-Wo S."/>
            <person name="Wang Z."/>
            <person name="Yang X."/>
            <person name="Kozik A."/>
            <person name="Arikit S."/>
            <person name="Song C."/>
            <person name="Xia L."/>
            <person name="Froenicke L."/>
            <person name="Lavelle D.O."/>
            <person name="Truco M.J."/>
            <person name="Xia R."/>
            <person name="Zhu S."/>
            <person name="Xu C."/>
            <person name="Xu H."/>
            <person name="Xu X."/>
            <person name="Cox K."/>
            <person name="Korf I."/>
            <person name="Meyers B.C."/>
            <person name="Michelmore R.W."/>
        </authorList>
    </citation>
    <scope>NUCLEOTIDE SEQUENCE [LARGE SCALE GENOMIC DNA]</scope>
    <source>
        <strain evidence="3">cv. Salinas</strain>
        <tissue evidence="2">Seedlings</tissue>
    </source>
</reference>
<dbReference type="AlphaFoldDB" id="A0A9R1UNJ0"/>
<evidence type="ECO:0000313" key="2">
    <source>
        <dbReference type="EMBL" id="KAJ0190498.1"/>
    </source>
</evidence>
<keyword evidence="3" id="KW-1185">Reference proteome</keyword>
<proteinExistence type="predicted"/>
<dbReference type="EMBL" id="NBSK02000008">
    <property type="protein sequence ID" value="KAJ0190498.1"/>
    <property type="molecule type" value="Genomic_DNA"/>
</dbReference>
<gene>
    <name evidence="2" type="ORF">LSAT_V11C800415160</name>
</gene>
<keyword evidence="1" id="KW-0472">Membrane</keyword>
<organism evidence="2 3">
    <name type="scientific">Lactuca sativa</name>
    <name type="common">Garden lettuce</name>
    <dbReference type="NCBI Taxonomy" id="4236"/>
    <lineage>
        <taxon>Eukaryota</taxon>
        <taxon>Viridiplantae</taxon>
        <taxon>Streptophyta</taxon>
        <taxon>Embryophyta</taxon>
        <taxon>Tracheophyta</taxon>
        <taxon>Spermatophyta</taxon>
        <taxon>Magnoliopsida</taxon>
        <taxon>eudicotyledons</taxon>
        <taxon>Gunneridae</taxon>
        <taxon>Pentapetalae</taxon>
        <taxon>asterids</taxon>
        <taxon>campanulids</taxon>
        <taxon>Asterales</taxon>
        <taxon>Asteraceae</taxon>
        <taxon>Cichorioideae</taxon>
        <taxon>Cichorieae</taxon>
        <taxon>Lactucinae</taxon>
        <taxon>Lactuca</taxon>
    </lineage>
</organism>
<feature type="transmembrane region" description="Helical" evidence="1">
    <location>
        <begin position="131"/>
        <end position="149"/>
    </location>
</feature>
<protein>
    <submittedName>
        <fullName evidence="2">Uncharacterized protein</fullName>
    </submittedName>
</protein>
<feature type="transmembrane region" description="Helical" evidence="1">
    <location>
        <begin position="169"/>
        <end position="189"/>
    </location>
</feature>
<evidence type="ECO:0000313" key="3">
    <source>
        <dbReference type="Proteomes" id="UP000235145"/>
    </source>
</evidence>
<sequence>MSELANAPFANPSNNPQTTDFKLFLEDQVKQDSAVIRFPEGVFRIYDKKDLLQFGKWDIHYLAQHKIQVAEDIFEAAAKEYTSMTAEIIENEMWLRSMGRVLSVTLQRVVHGPMCVLKVYLTFLCYKRVHYLINHFLYFILGCLIDYLFDHWFRSVDLRLYKRGPEEFQTHRAITLALVNGIPYMSMFLKRNYPMRLPQHIGMPIKVCLHLHDKLCIDCVLNYTINLGLVLLKHLGYILKIKCECI</sequence>
<evidence type="ECO:0000256" key="1">
    <source>
        <dbReference type="SAM" id="Phobius"/>
    </source>
</evidence>
<accession>A0A9R1UNJ0</accession>
<keyword evidence="1" id="KW-0812">Transmembrane</keyword>
<dbReference type="Proteomes" id="UP000235145">
    <property type="component" value="Unassembled WGS sequence"/>
</dbReference>
<comment type="caution">
    <text evidence="2">The sequence shown here is derived from an EMBL/GenBank/DDBJ whole genome shotgun (WGS) entry which is preliminary data.</text>
</comment>
<name>A0A9R1UNJ0_LACSA</name>